<dbReference type="InterPro" id="IPR009056">
    <property type="entry name" value="Cyt_c-like_dom"/>
</dbReference>
<keyword evidence="2 6" id="KW-0349">Heme</keyword>
<evidence type="ECO:0000313" key="11">
    <source>
        <dbReference type="Proteomes" id="UP000078454"/>
    </source>
</evidence>
<dbReference type="InterPro" id="IPR051811">
    <property type="entry name" value="Cytochrome_c550/c551-like"/>
</dbReference>
<comment type="caution">
    <text evidence="10">The sequence shown here is derived from an EMBL/GenBank/DDBJ whole genome shotgun (WGS) entry which is preliminary data.</text>
</comment>
<dbReference type="Pfam" id="PF13442">
    <property type="entry name" value="Cytochrome_CBB3"/>
    <property type="match status" value="1"/>
</dbReference>
<feature type="domain" description="Cytochrome c" evidence="9">
    <location>
        <begin position="134"/>
        <end position="209"/>
    </location>
</feature>
<reference evidence="10 11" key="1">
    <citation type="submission" date="2016-05" db="EMBL/GenBank/DDBJ databases">
        <title>Paenibacillus sp. 1ZS3-15 nov., isolated from the rhizosphere soil.</title>
        <authorList>
            <person name="Zhang X.X."/>
            <person name="Zhang J."/>
        </authorList>
    </citation>
    <scope>NUCLEOTIDE SEQUENCE [LARGE SCALE GENOMIC DNA]</scope>
    <source>
        <strain evidence="10 11">1ZS3-15</strain>
    </source>
</reference>
<dbReference type="PANTHER" id="PTHR37823:SF1">
    <property type="entry name" value="CYTOCHROME C-553-LIKE"/>
    <property type="match status" value="1"/>
</dbReference>
<keyword evidence="8" id="KW-0732">Signal</keyword>
<proteinExistence type="predicted"/>
<dbReference type="GO" id="GO:0046872">
    <property type="term" value="F:metal ion binding"/>
    <property type="evidence" value="ECO:0007669"/>
    <property type="project" value="UniProtKB-KW"/>
</dbReference>
<evidence type="ECO:0000256" key="5">
    <source>
        <dbReference type="ARBA" id="ARBA00023004"/>
    </source>
</evidence>
<evidence type="ECO:0000256" key="2">
    <source>
        <dbReference type="ARBA" id="ARBA00022617"/>
    </source>
</evidence>
<feature type="region of interest" description="Disordered" evidence="7">
    <location>
        <begin position="109"/>
        <end position="134"/>
    </location>
</feature>
<dbReference type="GO" id="GO:0020037">
    <property type="term" value="F:heme binding"/>
    <property type="evidence" value="ECO:0007669"/>
    <property type="project" value="InterPro"/>
</dbReference>
<keyword evidence="3 6" id="KW-0479">Metal-binding</keyword>
<feature type="region of interest" description="Disordered" evidence="7">
    <location>
        <begin position="73"/>
        <end position="94"/>
    </location>
</feature>
<dbReference type="EMBL" id="LYPB01000071">
    <property type="protein sequence ID" value="OAS17662.1"/>
    <property type="molecule type" value="Genomic_DNA"/>
</dbReference>
<keyword evidence="1" id="KW-0813">Transport</keyword>
<evidence type="ECO:0000256" key="7">
    <source>
        <dbReference type="SAM" id="MobiDB-lite"/>
    </source>
</evidence>
<evidence type="ECO:0000259" key="9">
    <source>
        <dbReference type="PROSITE" id="PS51007"/>
    </source>
</evidence>
<dbReference type="SUPFAM" id="SSF46626">
    <property type="entry name" value="Cytochrome c"/>
    <property type="match status" value="1"/>
</dbReference>
<protein>
    <recommendedName>
        <fullName evidence="9">Cytochrome c domain-containing protein</fullName>
    </recommendedName>
</protein>
<evidence type="ECO:0000256" key="3">
    <source>
        <dbReference type="ARBA" id="ARBA00022723"/>
    </source>
</evidence>
<keyword evidence="11" id="KW-1185">Reference proteome</keyword>
<keyword evidence="4" id="KW-0249">Electron transport</keyword>
<feature type="compositionally biased region" description="Pro residues" evidence="7">
    <location>
        <begin position="109"/>
        <end position="123"/>
    </location>
</feature>
<dbReference type="InterPro" id="IPR036909">
    <property type="entry name" value="Cyt_c-like_dom_sf"/>
</dbReference>
<dbReference type="Proteomes" id="UP000078454">
    <property type="component" value="Unassembled WGS sequence"/>
</dbReference>
<dbReference type="PANTHER" id="PTHR37823">
    <property type="entry name" value="CYTOCHROME C-553-LIKE"/>
    <property type="match status" value="1"/>
</dbReference>
<evidence type="ECO:0000256" key="8">
    <source>
        <dbReference type="SAM" id="SignalP"/>
    </source>
</evidence>
<evidence type="ECO:0000256" key="6">
    <source>
        <dbReference type="PROSITE-ProRule" id="PRU00433"/>
    </source>
</evidence>
<keyword evidence="5 6" id="KW-0408">Iron</keyword>
<dbReference type="STRING" id="1850517.A8708_15680"/>
<name>A0A198A919_9BACL</name>
<feature type="compositionally biased region" description="Low complexity" evidence="7">
    <location>
        <begin position="27"/>
        <end position="54"/>
    </location>
</feature>
<dbReference type="RefSeq" id="WP_068665625.1">
    <property type="nucleotide sequence ID" value="NZ_LYPB01000071.1"/>
</dbReference>
<evidence type="ECO:0000256" key="4">
    <source>
        <dbReference type="ARBA" id="ARBA00022982"/>
    </source>
</evidence>
<dbReference type="GO" id="GO:0009055">
    <property type="term" value="F:electron transfer activity"/>
    <property type="evidence" value="ECO:0007669"/>
    <property type="project" value="InterPro"/>
</dbReference>
<feature type="signal peptide" evidence="8">
    <location>
        <begin position="1"/>
        <end position="25"/>
    </location>
</feature>
<dbReference type="AlphaFoldDB" id="A0A198A919"/>
<accession>A0A198A919</accession>
<dbReference type="Gene3D" id="1.10.760.10">
    <property type="entry name" value="Cytochrome c-like domain"/>
    <property type="match status" value="1"/>
</dbReference>
<dbReference type="PROSITE" id="PS51007">
    <property type="entry name" value="CYTC"/>
    <property type="match status" value="1"/>
</dbReference>
<feature type="chain" id="PRO_5039410847" description="Cytochrome c domain-containing protein" evidence="8">
    <location>
        <begin position="26"/>
        <end position="209"/>
    </location>
</feature>
<dbReference type="PROSITE" id="PS51257">
    <property type="entry name" value="PROKAR_LIPOPROTEIN"/>
    <property type="match status" value="1"/>
</dbReference>
<gene>
    <name evidence="10" type="ORF">A8708_15680</name>
</gene>
<feature type="region of interest" description="Disordered" evidence="7">
    <location>
        <begin position="26"/>
        <end position="54"/>
    </location>
</feature>
<organism evidence="10 11">
    <name type="scientific">Paenibacillus oryzisoli</name>
    <dbReference type="NCBI Taxonomy" id="1850517"/>
    <lineage>
        <taxon>Bacteria</taxon>
        <taxon>Bacillati</taxon>
        <taxon>Bacillota</taxon>
        <taxon>Bacilli</taxon>
        <taxon>Bacillales</taxon>
        <taxon>Paenibacillaceae</taxon>
        <taxon>Paenibacillus</taxon>
    </lineage>
</organism>
<evidence type="ECO:0000313" key="10">
    <source>
        <dbReference type="EMBL" id="OAS17662.1"/>
    </source>
</evidence>
<dbReference type="OrthoDB" id="7933886at2"/>
<sequence length="209" mass="20866">MNKWMYASIFVIVILAATGCSKQEAQPVVSSPSPTAVSVASSPTPAPAATVAPATPTPVATATTAATVAPTASVSPAPSAAEAPKPQATVTAATPAPVATATPVVATPAPTPAPVATPSPAPTAKPQATVSAADSSEQAQQLYKSNCLSCHGAGLKGDYGPNLTKVGARRTKEQITAQIMNGKVEMPPFKDSLKADEVEALAVWLAAMK</sequence>
<evidence type="ECO:0000256" key="1">
    <source>
        <dbReference type="ARBA" id="ARBA00022448"/>
    </source>
</evidence>